<dbReference type="InterPro" id="IPR002656">
    <property type="entry name" value="Acyl_transf_3_dom"/>
</dbReference>
<keyword evidence="1" id="KW-0812">Transmembrane</keyword>
<evidence type="ECO:0000313" key="3">
    <source>
        <dbReference type="EMBL" id="MEQ2487259.1"/>
    </source>
</evidence>
<feature type="domain" description="Acyltransferase 3" evidence="2">
    <location>
        <begin position="12"/>
        <end position="311"/>
    </location>
</feature>
<feature type="transmembrane region" description="Helical" evidence="1">
    <location>
        <begin position="189"/>
        <end position="207"/>
    </location>
</feature>
<comment type="caution">
    <text evidence="3">The sequence shown here is derived from an EMBL/GenBank/DDBJ whole genome shotgun (WGS) entry which is preliminary data.</text>
</comment>
<dbReference type="InterPro" id="IPR052734">
    <property type="entry name" value="Nod_factor_acetyltransferase"/>
</dbReference>
<dbReference type="RefSeq" id="WP_215760338.1">
    <property type="nucleotide sequence ID" value="NZ_JAHKBE010000039.1"/>
</dbReference>
<dbReference type="PANTHER" id="PTHR37312:SF1">
    <property type="entry name" value="MEMBRANE-BOUND ACYLTRANSFERASE YKRP-RELATED"/>
    <property type="match status" value="1"/>
</dbReference>
<dbReference type="PANTHER" id="PTHR37312">
    <property type="entry name" value="MEMBRANE-BOUND ACYLTRANSFERASE YKRP-RELATED"/>
    <property type="match status" value="1"/>
</dbReference>
<accession>A0ABV1FS72</accession>
<feature type="transmembrane region" description="Helical" evidence="1">
    <location>
        <begin position="162"/>
        <end position="182"/>
    </location>
</feature>
<dbReference type="Proteomes" id="UP001487296">
    <property type="component" value="Unassembled WGS sequence"/>
</dbReference>
<keyword evidence="1" id="KW-1133">Transmembrane helix</keyword>
<name>A0ABV1FS72_9BACT</name>
<feature type="transmembrane region" description="Helical" evidence="1">
    <location>
        <begin position="42"/>
        <end position="64"/>
    </location>
</feature>
<keyword evidence="4" id="KW-1185">Reference proteome</keyword>
<sequence length="344" mass="39756">MNSVSMPTTRIFYLDALKAFAMLLVVMGHIDYLWSNHGVATIYLPILLVFHMPLFMALSGYVTNVEKFKLAKRAKLLIPFFVFGFVFMAINHVTFLELIRPEAKFGWFLYVLFAFCFFLALIRASKQNLYGGMVVVEIVLMGLHFCLHRTTLGTTLSTDHMFQLWPFFCLGIILRRGLFSYILKNKLQISLIGVSVILIICGAKCILELRGTLDIYCNDLMSLFIVPLFFLLFHELQHWMKDRNSKVKSLVKRSVQLIGVNTLQIYVLQYFSFRLFDYLSNNTLSQFTLNNEWLMSPVIALAHCYFCVLVTILINKLKLGFVFGRKIWPTTKLRYGSACSEARM</sequence>
<feature type="transmembrane region" description="Helical" evidence="1">
    <location>
        <begin position="105"/>
        <end position="122"/>
    </location>
</feature>
<feature type="transmembrane region" description="Helical" evidence="1">
    <location>
        <begin position="213"/>
        <end position="233"/>
    </location>
</feature>
<feature type="transmembrane region" description="Helical" evidence="1">
    <location>
        <begin position="293"/>
        <end position="315"/>
    </location>
</feature>
<gene>
    <name evidence="3" type="ORF">AAAT34_09380</name>
</gene>
<feature type="transmembrane region" description="Helical" evidence="1">
    <location>
        <begin position="254"/>
        <end position="273"/>
    </location>
</feature>
<reference evidence="3 4" key="1">
    <citation type="submission" date="2024-04" db="EMBL/GenBank/DDBJ databases">
        <title>Human intestinal bacterial collection.</title>
        <authorList>
            <person name="Pauvert C."/>
            <person name="Hitch T.C.A."/>
            <person name="Clavel T."/>
        </authorList>
    </citation>
    <scope>NUCLEOTIDE SEQUENCE [LARGE SCALE GENOMIC DNA]</scope>
    <source>
        <strain evidence="3 4">CLA-AA-H145</strain>
    </source>
</reference>
<dbReference type="EC" id="2.3.1.-" evidence="3"/>
<evidence type="ECO:0000256" key="1">
    <source>
        <dbReference type="SAM" id="Phobius"/>
    </source>
</evidence>
<organism evidence="3 4">
    <name type="scientific">Hallella faecis</name>
    <dbReference type="NCBI Taxonomy" id="2841596"/>
    <lineage>
        <taxon>Bacteria</taxon>
        <taxon>Pseudomonadati</taxon>
        <taxon>Bacteroidota</taxon>
        <taxon>Bacteroidia</taxon>
        <taxon>Bacteroidales</taxon>
        <taxon>Prevotellaceae</taxon>
        <taxon>Hallella</taxon>
    </lineage>
</organism>
<dbReference type="Pfam" id="PF01757">
    <property type="entry name" value="Acyl_transf_3"/>
    <property type="match status" value="1"/>
</dbReference>
<evidence type="ECO:0000313" key="4">
    <source>
        <dbReference type="Proteomes" id="UP001487296"/>
    </source>
</evidence>
<evidence type="ECO:0000259" key="2">
    <source>
        <dbReference type="Pfam" id="PF01757"/>
    </source>
</evidence>
<feature type="transmembrane region" description="Helical" evidence="1">
    <location>
        <begin position="12"/>
        <end position="30"/>
    </location>
</feature>
<keyword evidence="3" id="KW-0012">Acyltransferase</keyword>
<proteinExistence type="predicted"/>
<protein>
    <submittedName>
        <fullName evidence="3">Acyltransferase</fullName>
        <ecNumber evidence="3">2.3.1.-</ecNumber>
    </submittedName>
</protein>
<feature type="transmembrane region" description="Helical" evidence="1">
    <location>
        <begin position="129"/>
        <end position="150"/>
    </location>
</feature>
<feature type="transmembrane region" description="Helical" evidence="1">
    <location>
        <begin position="76"/>
        <end position="99"/>
    </location>
</feature>
<keyword evidence="1" id="KW-0472">Membrane</keyword>
<dbReference type="EMBL" id="JBBNFP010000038">
    <property type="protein sequence ID" value="MEQ2487259.1"/>
    <property type="molecule type" value="Genomic_DNA"/>
</dbReference>
<keyword evidence="3" id="KW-0808">Transferase</keyword>
<dbReference type="GO" id="GO:0016746">
    <property type="term" value="F:acyltransferase activity"/>
    <property type="evidence" value="ECO:0007669"/>
    <property type="project" value="UniProtKB-KW"/>
</dbReference>